<name>A0AAJ0HK79_9PEZI</name>
<protein>
    <submittedName>
        <fullName evidence="2">Uncharacterized protein</fullName>
    </submittedName>
</protein>
<reference evidence="2" key="2">
    <citation type="submission" date="2023-06" db="EMBL/GenBank/DDBJ databases">
        <authorList>
            <consortium name="Lawrence Berkeley National Laboratory"/>
            <person name="Haridas S."/>
            <person name="Hensen N."/>
            <person name="Bonometti L."/>
            <person name="Westerberg I."/>
            <person name="Brannstrom I.O."/>
            <person name="Guillou S."/>
            <person name="Cros-Aarteil S."/>
            <person name="Calhoun S."/>
            <person name="Kuo A."/>
            <person name="Mondo S."/>
            <person name="Pangilinan J."/>
            <person name="Riley R."/>
            <person name="Labutti K."/>
            <person name="Andreopoulos B."/>
            <person name="Lipzen A."/>
            <person name="Chen C."/>
            <person name="Yanf M."/>
            <person name="Daum C."/>
            <person name="Ng V."/>
            <person name="Clum A."/>
            <person name="Steindorff A."/>
            <person name="Ohm R."/>
            <person name="Martin F."/>
            <person name="Silar P."/>
            <person name="Natvig D."/>
            <person name="Lalanne C."/>
            <person name="Gautier V."/>
            <person name="Ament-Velasquez S.L."/>
            <person name="Kruys A."/>
            <person name="Hutchinson M.I."/>
            <person name="Powell A.J."/>
            <person name="Barry K."/>
            <person name="Miller A.N."/>
            <person name="Grigoriev I.V."/>
            <person name="Debuchy R."/>
            <person name="Gladieux P."/>
            <person name="Thoren M.H."/>
            <person name="Johannesson H."/>
        </authorList>
    </citation>
    <scope>NUCLEOTIDE SEQUENCE</scope>
    <source>
        <strain evidence="2">CBS 955.72</strain>
    </source>
</reference>
<evidence type="ECO:0000313" key="3">
    <source>
        <dbReference type="Proteomes" id="UP001275084"/>
    </source>
</evidence>
<evidence type="ECO:0000256" key="1">
    <source>
        <dbReference type="SAM" id="MobiDB-lite"/>
    </source>
</evidence>
<feature type="region of interest" description="Disordered" evidence="1">
    <location>
        <begin position="1"/>
        <end position="21"/>
    </location>
</feature>
<sequence>MGTKAEPQEPDKHKTLLHHRHGHRHHYKRECRLIVRQGAYDYNMNFDVSDEIDLESAAVTIKPTENLSCHTVNANGVAYLVNSASTRQAHFLYIGPATRVCHLIVSRMHALSTAENAKLLWALAAWGKRRFTGGGDNDFSALPFDSALKQSGSSRQVSGRSGWHRSQKLVASPPRTYATTPAKSQSRHDMAFDHLFWFLKHDFLPGSPAECIDVAALDGIVHGPASAAPLAPAVPAPPTATARDTSPPINDKPHCSCLDLSVYRMLAGAADLGSKLMQPWESAALFHKACEAVFETISNAHVPFNRPGSPVCTKSIGLLSQKIQ</sequence>
<feature type="compositionally biased region" description="Basic and acidic residues" evidence="1">
    <location>
        <begin position="1"/>
        <end position="14"/>
    </location>
</feature>
<dbReference type="Proteomes" id="UP001275084">
    <property type="component" value="Unassembled WGS sequence"/>
</dbReference>
<gene>
    <name evidence="2" type="ORF">B0T25DRAFT_515997</name>
</gene>
<proteinExistence type="predicted"/>
<feature type="compositionally biased region" description="Low complexity" evidence="1">
    <location>
        <begin position="152"/>
        <end position="161"/>
    </location>
</feature>
<accession>A0AAJ0HK79</accession>
<keyword evidence="3" id="KW-1185">Reference proteome</keyword>
<feature type="region of interest" description="Disordered" evidence="1">
    <location>
        <begin position="152"/>
        <end position="184"/>
    </location>
</feature>
<organism evidence="2 3">
    <name type="scientific">Lasiosphaeria hispida</name>
    <dbReference type="NCBI Taxonomy" id="260671"/>
    <lineage>
        <taxon>Eukaryota</taxon>
        <taxon>Fungi</taxon>
        <taxon>Dikarya</taxon>
        <taxon>Ascomycota</taxon>
        <taxon>Pezizomycotina</taxon>
        <taxon>Sordariomycetes</taxon>
        <taxon>Sordariomycetidae</taxon>
        <taxon>Sordariales</taxon>
        <taxon>Lasiosphaeriaceae</taxon>
        <taxon>Lasiosphaeria</taxon>
    </lineage>
</organism>
<reference evidence="2" key="1">
    <citation type="journal article" date="2023" name="Mol. Phylogenet. Evol.">
        <title>Genome-scale phylogeny and comparative genomics of the fungal order Sordariales.</title>
        <authorList>
            <person name="Hensen N."/>
            <person name="Bonometti L."/>
            <person name="Westerberg I."/>
            <person name="Brannstrom I.O."/>
            <person name="Guillou S."/>
            <person name="Cros-Aarteil S."/>
            <person name="Calhoun S."/>
            <person name="Haridas S."/>
            <person name="Kuo A."/>
            <person name="Mondo S."/>
            <person name="Pangilinan J."/>
            <person name="Riley R."/>
            <person name="LaButti K."/>
            <person name="Andreopoulos B."/>
            <person name="Lipzen A."/>
            <person name="Chen C."/>
            <person name="Yan M."/>
            <person name="Daum C."/>
            <person name="Ng V."/>
            <person name="Clum A."/>
            <person name="Steindorff A."/>
            <person name="Ohm R.A."/>
            <person name="Martin F."/>
            <person name="Silar P."/>
            <person name="Natvig D.O."/>
            <person name="Lalanne C."/>
            <person name="Gautier V."/>
            <person name="Ament-Velasquez S.L."/>
            <person name="Kruys A."/>
            <person name="Hutchinson M.I."/>
            <person name="Powell A.J."/>
            <person name="Barry K."/>
            <person name="Miller A.N."/>
            <person name="Grigoriev I.V."/>
            <person name="Debuchy R."/>
            <person name="Gladieux P."/>
            <person name="Hiltunen Thoren M."/>
            <person name="Johannesson H."/>
        </authorList>
    </citation>
    <scope>NUCLEOTIDE SEQUENCE</scope>
    <source>
        <strain evidence="2">CBS 955.72</strain>
    </source>
</reference>
<comment type="caution">
    <text evidence="2">The sequence shown here is derived from an EMBL/GenBank/DDBJ whole genome shotgun (WGS) entry which is preliminary data.</text>
</comment>
<evidence type="ECO:0000313" key="2">
    <source>
        <dbReference type="EMBL" id="KAK3356298.1"/>
    </source>
</evidence>
<dbReference type="AlphaFoldDB" id="A0AAJ0HK79"/>
<dbReference type="EMBL" id="JAUIQD010000003">
    <property type="protein sequence ID" value="KAK3356298.1"/>
    <property type="molecule type" value="Genomic_DNA"/>
</dbReference>